<protein>
    <submittedName>
        <fullName evidence="2">Uncharacterized protein</fullName>
    </submittedName>
</protein>
<gene>
    <name evidence="2" type="ORF">EA661_13030</name>
</gene>
<accession>A0A4Q8LES5</accession>
<evidence type="ECO:0000256" key="1">
    <source>
        <dbReference type="SAM" id="MobiDB-lite"/>
    </source>
</evidence>
<name>A0A4Q8LES5_9GAMM</name>
<sequence length="162" mass="16349">MSGPDDADVLTVPTRTVSFRDKVLVLEPLKLRQIGPFITAARTIIARVSVAAGLLGEAQPLQVGAVILDLLEQDAGSLAEALAIASGEDPAFIADGSLDEVTVLVEAVVAVNKDFFSQRLPALLAKAAVPKASAPAQASPSAGPTTSTTSSAADTASPTSSA</sequence>
<dbReference type="Proteomes" id="UP000291286">
    <property type="component" value="Unassembled WGS sequence"/>
</dbReference>
<feature type="region of interest" description="Disordered" evidence="1">
    <location>
        <begin position="133"/>
        <end position="162"/>
    </location>
</feature>
<dbReference type="AlphaFoldDB" id="A0A4Q8LES5"/>
<organism evidence="2 3">
    <name type="scientific">Pseudoxanthomonas winnipegensis</name>
    <dbReference type="NCBI Taxonomy" id="2480810"/>
    <lineage>
        <taxon>Bacteria</taxon>
        <taxon>Pseudomonadati</taxon>
        <taxon>Pseudomonadota</taxon>
        <taxon>Gammaproteobacteria</taxon>
        <taxon>Lysobacterales</taxon>
        <taxon>Lysobacteraceae</taxon>
        <taxon>Pseudoxanthomonas</taxon>
    </lineage>
</organism>
<proteinExistence type="predicted"/>
<comment type="caution">
    <text evidence="2">The sequence shown here is derived from an EMBL/GenBank/DDBJ whole genome shotgun (WGS) entry which is preliminary data.</text>
</comment>
<evidence type="ECO:0000313" key="2">
    <source>
        <dbReference type="EMBL" id="TAA27671.1"/>
    </source>
</evidence>
<dbReference type="RefSeq" id="WP_130519417.1">
    <property type="nucleotide sequence ID" value="NZ_SHMB01000005.1"/>
</dbReference>
<reference evidence="2 3" key="1">
    <citation type="submission" date="2019-02" db="EMBL/GenBank/DDBJ databases">
        <title>WGS of Pseudoxanthomonas species novum from clinical isolates.</title>
        <authorList>
            <person name="Bernier A.-M."/>
            <person name="Bernard K."/>
            <person name="Vachon A."/>
        </authorList>
    </citation>
    <scope>NUCLEOTIDE SEQUENCE [LARGE SCALE GENOMIC DNA]</scope>
    <source>
        <strain evidence="2 3">NML171202</strain>
    </source>
</reference>
<dbReference type="EMBL" id="SHMB01000005">
    <property type="protein sequence ID" value="TAA27671.1"/>
    <property type="molecule type" value="Genomic_DNA"/>
</dbReference>
<evidence type="ECO:0000313" key="3">
    <source>
        <dbReference type="Proteomes" id="UP000291286"/>
    </source>
</evidence>